<dbReference type="Gene3D" id="1.25.40.20">
    <property type="entry name" value="Ankyrin repeat-containing domain"/>
    <property type="match status" value="2"/>
</dbReference>
<evidence type="ECO:0000256" key="2">
    <source>
        <dbReference type="ARBA" id="ARBA00023043"/>
    </source>
</evidence>
<dbReference type="EMBL" id="MU865939">
    <property type="protein sequence ID" value="KAK4449037.1"/>
    <property type="molecule type" value="Genomic_DNA"/>
</dbReference>
<dbReference type="Proteomes" id="UP001321760">
    <property type="component" value="Unassembled WGS sequence"/>
</dbReference>
<name>A0AAV9GM48_9PEZI</name>
<gene>
    <name evidence="4" type="ORF">QBC34DRAFT_97456</name>
</gene>
<dbReference type="PANTHER" id="PTHR24198:SF165">
    <property type="entry name" value="ANKYRIN REPEAT-CONTAINING PROTEIN-RELATED"/>
    <property type="match status" value="1"/>
</dbReference>
<accession>A0AAV9GM48</accession>
<dbReference type="Pfam" id="PF00023">
    <property type="entry name" value="Ank"/>
    <property type="match status" value="1"/>
</dbReference>
<proteinExistence type="predicted"/>
<dbReference type="PANTHER" id="PTHR24198">
    <property type="entry name" value="ANKYRIN REPEAT AND PROTEIN KINASE DOMAIN-CONTAINING PROTEIN"/>
    <property type="match status" value="1"/>
</dbReference>
<protein>
    <submittedName>
        <fullName evidence="4">Ankyrin repeat-containing domain protein</fullName>
    </submittedName>
</protein>
<comment type="caution">
    <text evidence="4">The sequence shown here is derived from an EMBL/GenBank/DDBJ whole genome shotgun (WGS) entry which is preliminary data.</text>
</comment>
<dbReference type="SMART" id="SM00248">
    <property type="entry name" value="ANK"/>
    <property type="match status" value="3"/>
</dbReference>
<evidence type="ECO:0000313" key="4">
    <source>
        <dbReference type="EMBL" id="KAK4449037.1"/>
    </source>
</evidence>
<keyword evidence="5" id="KW-1185">Reference proteome</keyword>
<dbReference type="InterPro" id="IPR036770">
    <property type="entry name" value="Ankyrin_rpt-contain_sf"/>
</dbReference>
<evidence type="ECO:0000256" key="1">
    <source>
        <dbReference type="ARBA" id="ARBA00022737"/>
    </source>
</evidence>
<dbReference type="PROSITE" id="PS50088">
    <property type="entry name" value="ANK_REPEAT"/>
    <property type="match status" value="1"/>
</dbReference>
<dbReference type="AlphaFoldDB" id="A0AAV9GM48"/>
<reference evidence="4" key="2">
    <citation type="submission" date="2023-05" db="EMBL/GenBank/DDBJ databases">
        <authorList>
            <consortium name="Lawrence Berkeley National Laboratory"/>
            <person name="Steindorff A."/>
            <person name="Hensen N."/>
            <person name="Bonometti L."/>
            <person name="Westerberg I."/>
            <person name="Brannstrom I.O."/>
            <person name="Guillou S."/>
            <person name="Cros-Aarteil S."/>
            <person name="Calhoun S."/>
            <person name="Haridas S."/>
            <person name="Kuo A."/>
            <person name="Mondo S."/>
            <person name="Pangilinan J."/>
            <person name="Riley R."/>
            <person name="Labutti K."/>
            <person name="Andreopoulos B."/>
            <person name="Lipzen A."/>
            <person name="Chen C."/>
            <person name="Yanf M."/>
            <person name="Daum C."/>
            <person name="Ng V."/>
            <person name="Clum A."/>
            <person name="Ohm R."/>
            <person name="Martin F."/>
            <person name="Silar P."/>
            <person name="Natvig D."/>
            <person name="Lalanne C."/>
            <person name="Gautier V."/>
            <person name="Ament-Velasquez S.L."/>
            <person name="Kruys A."/>
            <person name="Hutchinson M.I."/>
            <person name="Powell A.J."/>
            <person name="Barry K."/>
            <person name="Miller A.N."/>
            <person name="Grigoriev I.V."/>
            <person name="Debuchy R."/>
            <person name="Gladieux P."/>
            <person name="Thoren M.H."/>
            <person name="Johannesson H."/>
        </authorList>
    </citation>
    <scope>NUCLEOTIDE SEQUENCE</scope>
    <source>
        <strain evidence="4">PSN243</strain>
    </source>
</reference>
<evidence type="ECO:0000313" key="5">
    <source>
        <dbReference type="Proteomes" id="UP001321760"/>
    </source>
</evidence>
<dbReference type="InterPro" id="IPR002110">
    <property type="entry name" value="Ankyrin_rpt"/>
</dbReference>
<reference evidence="4" key="1">
    <citation type="journal article" date="2023" name="Mol. Phylogenet. Evol.">
        <title>Genome-scale phylogeny and comparative genomics of the fungal order Sordariales.</title>
        <authorList>
            <person name="Hensen N."/>
            <person name="Bonometti L."/>
            <person name="Westerberg I."/>
            <person name="Brannstrom I.O."/>
            <person name="Guillou S."/>
            <person name="Cros-Aarteil S."/>
            <person name="Calhoun S."/>
            <person name="Haridas S."/>
            <person name="Kuo A."/>
            <person name="Mondo S."/>
            <person name="Pangilinan J."/>
            <person name="Riley R."/>
            <person name="LaButti K."/>
            <person name="Andreopoulos B."/>
            <person name="Lipzen A."/>
            <person name="Chen C."/>
            <person name="Yan M."/>
            <person name="Daum C."/>
            <person name="Ng V."/>
            <person name="Clum A."/>
            <person name="Steindorff A."/>
            <person name="Ohm R.A."/>
            <person name="Martin F."/>
            <person name="Silar P."/>
            <person name="Natvig D.O."/>
            <person name="Lalanne C."/>
            <person name="Gautier V."/>
            <person name="Ament-Velasquez S.L."/>
            <person name="Kruys A."/>
            <person name="Hutchinson M.I."/>
            <person name="Powell A.J."/>
            <person name="Barry K."/>
            <person name="Miller A.N."/>
            <person name="Grigoriev I.V."/>
            <person name="Debuchy R."/>
            <person name="Gladieux P."/>
            <person name="Hiltunen Thoren M."/>
            <person name="Johannesson H."/>
        </authorList>
    </citation>
    <scope>NUCLEOTIDE SEQUENCE</scope>
    <source>
        <strain evidence="4">PSN243</strain>
    </source>
</reference>
<keyword evidence="2 3" id="KW-0040">ANK repeat</keyword>
<organism evidence="4 5">
    <name type="scientific">Podospora aff. communis PSN243</name>
    <dbReference type="NCBI Taxonomy" id="3040156"/>
    <lineage>
        <taxon>Eukaryota</taxon>
        <taxon>Fungi</taxon>
        <taxon>Dikarya</taxon>
        <taxon>Ascomycota</taxon>
        <taxon>Pezizomycotina</taxon>
        <taxon>Sordariomycetes</taxon>
        <taxon>Sordariomycetidae</taxon>
        <taxon>Sordariales</taxon>
        <taxon>Podosporaceae</taxon>
        <taxon>Podospora</taxon>
    </lineage>
</organism>
<sequence length="579" mass="65823">MARLHDLPFEILDMIIRQAMISRGITRALRLKLVCKWFSYSVNRTLFYTNLLERRLKPFRRWDSHECSHGADKLWHDYFVLRCRDKGDDSVTRFVAIRETVDFVLPHILHDAEERNDGVGVPDWDEVLEKVCWLAVGCTDAGNRMHYHGGRWQAPSWWEGPWRPPHFHPDTAISPSYPWLMMLSAATYLGHTLLVKKFLGKGHDPTRRDDLFPSPMFIAAWTGQSEMLKLFQEHLPEFEEYQDPTGAYMCASRTWKSKIGPGSLHGAAIRGDMDMVRLCLYPPSRAAASEAEGQDRLEAQALILGHKPGSIPHQSDVGKYIESAVELARSPEVYDYLRTLLDKAEPIATSSSYIPPMPPPPDMLTRHLSAMVKTGDISMVRHLLDLGTHARLKKNRWSDKPLVQAIKRRDYGIVELLLSRGADPNGRDKSSIPFRTPLLAAIGTGSIAMVRRIMEAGAEARFLDDHEQALRCALQLEHTEMVGFLWEKGIGLDPISLACGLWRAEKKGLESMAELLRAKGAKLTPWVSPETEWVPPPCVTTCSRMPYTSGSCERQTVNCLWTTPEPHKRLSLRFSELRW</sequence>
<dbReference type="SUPFAM" id="SSF48403">
    <property type="entry name" value="Ankyrin repeat"/>
    <property type="match status" value="1"/>
</dbReference>
<evidence type="ECO:0000256" key="3">
    <source>
        <dbReference type="PROSITE-ProRule" id="PRU00023"/>
    </source>
</evidence>
<feature type="repeat" description="ANK" evidence="3">
    <location>
        <begin position="397"/>
        <end position="429"/>
    </location>
</feature>
<keyword evidence="1" id="KW-0677">Repeat</keyword>